<sequence length="230" mass="26296">MEKKVKVYVLTTRNEERVQHLESLLNDIEFEFIDSLGVDELKELEDKFSKDSLRFRKKALMLGEFGAFSTHSRAWERISKSKEISIVIEDSADFVEDPSILLSEDVYNQIVSSGLISFTNYEKELGKSINKPVLFNELKANKAFPIRCYGITPETANTLLNNLRVSGMVQPVDKWISIYKLSGVSGFLSDLGIAVRRNGVQSIANVKRGKTSFNPLNLLYRRINKIKYKY</sequence>
<accession>A0ABV5HJ60</accession>
<keyword evidence="3" id="KW-1185">Reference proteome</keyword>
<organism evidence="2 3">
    <name type="scientific">Vibrio olivae</name>
    <dbReference type="NCBI Taxonomy" id="1243002"/>
    <lineage>
        <taxon>Bacteria</taxon>
        <taxon>Pseudomonadati</taxon>
        <taxon>Pseudomonadota</taxon>
        <taxon>Gammaproteobacteria</taxon>
        <taxon>Vibrionales</taxon>
        <taxon>Vibrionaceae</taxon>
        <taxon>Vibrio</taxon>
    </lineage>
</organism>
<dbReference type="Pfam" id="PF01755">
    <property type="entry name" value="Glyco_transf_25"/>
    <property type="match status" value="1"/>
</dbReference>
<name>A0ABV5HJ60_9VIBR</name>
<feature type="domain" description="Glycosyl transferase family 25" evidence="1">
    <location>
        <begin position="13"/>
        <end position="101"/>
    </location>
</feature>
<evidence type="ECO:0000313" key="3">
    <source>
        <dbReference type="Proteomes" id="UP001589645"/>
    </source>
</evidence>
<reference evidence="2 3" key="1">
    <citation type="submission" date="2024-09" db="EMBL/GenBank/DDBJ databases">
        <authorList>
            <person name="Sun Q."/>
            <person name="Mori K."/>
        </authorList>
    </citation>
    <scope>NUCLEOTIDE SEQUENCE [LARGE SCALE GENOMIC DNA]</scope>
    <source>
        <strain evidence="2 3">CECT 8064</strain>
    </source>
</reference>
<dbReference type="Proteomes" id="UP001589645">
    <property type="component" value="Unassembled WGS sequence"/>
</dbReference>
<dbReference type="EMBL" id="JBHMEP010000001">
    <property type="protein sequence ID" value="MFB9134278.1"/>
    <property type="molecule type" value="Genomic_DNA"/>
</dbReference>
<comment type="caution">
    <text evidence="2">The sequence shown here is derived from an EMBL/GenBank/DDBJ whole genome shotgun (WGS) entry which is preliminary data.</text>
</comment>
<gene>
    <name evidence="2" type="ORF">ACFFUV_04745</name>
</gene>
<dbReference type="InterPro" id="IPR002654">
    <property type="entry name" value="Glyco_trans_25"/>
</dbReference>
<evidence type="ECO:0000259" key="1">
    <source>
        <dbReference type="Pfam" id="PF01755"/>
    </source>
</evidence>
<evidence type="ECO:0000313" key="2">
    <source>
        <dbReference type="EMBL" id="MFB9134278.1"/>
    </source>
</evidence>
<protein>
    <submittedName>
        <fullName evidence="2">Glycosyltransferase family 25 protein</fullName>
    </submittedName>
</protein>
<dbReference type="RefSeq" id="WP_390190106.1">
    <property type="nucleotide sequence ID" value="NZ_JBHMEP010000001.1"/>
</dbReference>
<proteinExistence type="predicted"/>